<dbReference type="RefSeq" id="WP_132006157.1">
    <property type="nucleotide sequence ID" value="NZ_JABUHM010000004.1"/>
</dbReference>
<dbReference type="InterPro" id="IPR024002">
    <property type="entry name" value="For/NO2_transpt_CS"/>
</dbReference>
<dbReference type="GO" id="GO:0005886">
    <property type="term" value="C:plasma membrane"/>
    <property type="evidence" value="ECO:0007669"/>
    <property type="project" value="TreeGrafter"/>
</dbReference>
<feature type="transmembrane region" description="Helical" evidence="6">
    <location>
        <begin position="105"/>
        <end position="128"/>
    </location>
</feature>
<dbReference type="InterPro" id="IPR023271">
    <property type="entry name" value="Aquaporin-like"/>
</dbReference>
<protein>
    <submittedName>
        <fullName evidence="7">Nitrite transporter NirC</fullName>
    </submittedName>
</protein>
<feature type="transmembrane region" description="Helical" evidence="6">
    <location>
        <begin position="187"/>
        <end position="211"/>
    </location>
</feature>
<evidence type="ECO:0000313" key="8">
    <source>
        <dbReference type="Proteomes" id="UP000295689"/>
    </source>
</evidence>
<comment type="subcellular location">
    <subcellularLocation>
        <location evidence="1">Membrane</location>
        <topology evidence="1">Multi-pass membrane protein</topology>
    </subcellularLocation>
</comment>
<dbReference type="PANTHER" id="PTHR30520">
    <property type="entry name" value="FORMATE TRANSPORTER-RELATED"/>
    <property type="match status" value="1"/>
</dbReference>
<reference evidence="7 8" key="1">
    <citation type="journal article" date="2015" name="Stand. Genomic Sci.">
        <title>Genomic Encyclopedia of Bacterial and Archaeal Type Strains, Phase III: the genomes of soil and plant-associated and newly described type strains.</title>
        <authorList>
            <person name="Whitman W.B."/>
            <person name="Woyke T."/>
            <person name="Klenk H.P."/>
            <person name="Zhou Y."/>
            <person name="Lilburn T.G."/>
            <person name="Beck B.J."/>
            <person name="De Vos P."/>
            <person name="Vandamme P."/>
            <person name="Eisen J.A."/>
            <person name="Garrity G."/>
            <person name="Hugenholtz P."/>
            <person name="Kyrpides N.C."/>
        </authorList>
    </citation>
    <scope>NUCLEOTIDE SEQUENCE [LARGE SCALE GENOMIC DNA]</scope>
    <source>
        <strain evidence="7 8">CV53</strain>
    </source>
</reference>
<evidence type="ECO:0000256" key="1">
    <source>
        <dbReference type="ARBA" id="ARBA00004141"/>
    </source>
</evidence>
<name>A0A4R2BDB0_9BACI</name>
<accession>A0A4R2BDB0</accession>
<dbReference type="EMBL" id="SLVV01000006">
    <property type="protein sequence ID" value="TCN24928.1"/>
    <property type="molecule type" value="Genomic_DNA"/>
</dbReference>
<comment type="similarity">
    <text evidence="5">Belongs to the FNT transporter (TC 1.A.16) family.</text>
</comment>
<organism evidence="7 8">
    <name type="scientific">Mesobacillus foraminis</name>
    <dbReference type="NCBI Taxonomy" id="279826"/>
    <lineage>
        <taxon>Bacteria</taxon>
        <taxon>Bacillati</taxon>
        <taxon>Bacillota</taxon>
        <taxon>Bacilli</taxon>
        <taxon>Bacillales</taxon>
        <taxon>Bacillaceae</taxon>
        <taxon>Mesobacillus</taxon>
    </lineage>
</organism>
<evidence type="ECO:0000256" key="3">
    <source>
        <dbReference type="ARBA" id="ARBA00022989"/>
    </source>
</evidence>
<dbReference type="PROSITE" id="PS01006">
    <property type="entry name" value="FORMATE_NITRITE_TP_2"/>
    <property type="match status" value="1"/>
</dbReference>
<comment type="caution">
    <text evidence="7">The sequence shown here is derived from an EMBL/GenBank/DDBJ whole genome shotgun (WGS) entry which is preliminary data.</text>
</comment>
<feature type="transmembrane region" description="Helical" evidence="6">
    <location>
        <begin position="27"/>
        <end position="49"/>
    </location>
</feature>
<proteinExistence type="inferred from homology"/>
<keyword evidence="2 6" id="KW-0812">Transmembrane</keyword>
<dbReference type="AlphaFoldDB" id="A0A4R2BDB0"/>
<dbReference type="PANTHER" id="PTHR30520:SF8">
    <property type="entry name" value="NITRITE TRANSPORTER NIRC"/>
    <property type="match status" value="1"/>
</dbReference>
<dbReference type="Gene3D" id="1.20.1080.10">
    <property type="entry name" value="Glycerol uptake facilitator protein"/>
    <property type="match status" value="1"/>
</dbReference>
<evidence type="ECO:0000256" key="5">
    <source>
        <dbReference type="ARBA" id="ARBA00049660"/>
    </source>
</evidence>
<feature type="transmembrane region" description="Helical" evidence="6">
    <location>
        <begin position="156"/>
        <end position="175"/>
    </location>
</feature>
<keyword evidence="3 6" id="KW-1133">Transmembrane helix</keyword>
<dbReference type="InterPro" id="IPR000292">
    <property type="entry name" value="For/NO2_transpt"/>
</dbReference>
<dbReference type="Pfam" id="PF01226">
    <property type="entry name" value="Form_Nir_trans"/>
    <property type="match status" value="1"/>
</dbReference>
<keyword evidence="4 6" id="KW-0472">Membrane</keyword>
<evidence type="ECO:0000256" key="4">
    <source>
        <dbReference type="ARBA" id="ARBA00023136"/>
    </source>
</evidence>
<feature type="transmembrane region" description="Helical" evidence="6">
    <location>
        <begin position="231"/>
        <end position="253"/>
    </location>
</feature>
<evidence type="ECO:0000256" key="2">
    <source>
        <dbReference type="ARBA" id="ARBA00022692"/>
    </source>
</evidence>
<dbReference type="GO" id="GO:0015499">
    <property type="term" value="F:formate transmembrane transporter activity"/>
    <property type="evidence" value="ECO:0007669"/>
    <property type="project" value="TreeGrafter"/>
</dbReference>
<dbReference type="Proteomes" id="UP000295689">
    <property type="component" value="Unassembled WGS sequence"/>
</dbReference>
<evidence type="ECO:0000256" key="6">
    <source>
        <dbReference type="SAM" id="Phobius"/>
    </source>
</evidence>
<feature type="transmembrane region" description="Helical" evidence="6">
    <location>
        <begin position="61"/>
        <end position="84"/>
    </location>
</feature>
<gene>
    <name evidence="7" type="ORF">EV146_106129</name>
</gene>
<sequence length="281" mass="30608">MSSEPYQLAIDSAMKKRSVLQSSFTRYILKAGLAGVYIGFGIMVSYRLGEAFYDVHSPATYLISSIFFGLALILIIFGGAELFTGNTMIFVMSTLGKKTTIKDTLSNWAACYSGNLLGALFFAVFISFTGLLGSPEKSQFIMEAASIKMTTSSFQLFFRAILCNWLVCLAAYWIPFHVKGDGAKIGVMMLLVFAFVASGFEHSIANMALFLMALLVPHPETVNLIGMVHNLIPVTIGNIIGGGFFVGCLYSYLASRPVKDPLAIANVSSTKKYKQKATTHI</sequence>
<keyword evidence="8" id="KW-1185">Reference proteome</keyword>
<evidence type="ECO:0000313" key="7">
    <source>
        <dbReference type="EMBL" id="TCN24928.1"/>
    </source>
</evidence>